<evidence type="ECO:0000256" key="1">
    <source>
        <dbReference type="SAM" id="Coils"/>
    </source>
</evidence>
<feature type="coiled-coil region" evidence="1">
    <location>
        <begin position="123"/>
        <end position="150"/>
    </location>
</feature>
<keyword evidence="3" id="KW-1185">Reference proteome</keyword>
<dbReference type="OrthoDB" id="1282228at2759"/>
<evidence type="ECO:0000313" key="3">
    <source>
        <dbReference type="Proteomes" id="UP000257109"/>
    </source>
</evidence>
<name>A0A371EEF3_MUCPR</name>
<gene>
    <name evidence="2" type="ORF">CR513_57020</name>
</gene>
<dbReference type="AlphaFoldDB" id="A0A371EEF3"/>
<keyword evidence="1" id="KW-0175">Coiled coil</keyword>
<dbReference type="EMBL" id="QJKJ01014387">
    <property type="protein sequence ID" value="RDX64425.1"/>
    <property type="molecule type" value="Genomic_DNA"/>
</dbReference>
<dbReference type="PANTHER" id="PTHR42648:SF21">
    <property type="entry name" value="CYSTEINE-RICH RLK (RECEPTOR-LIKE PROTEIN KINASE) 8"/>
    <property type="match status" value="1"/>
</dbReference>
<accession>A0A371EEF3</accession>
<proteinExistence type="predicted"/>
<evidence type="ECO:0000313" key="2">
    <source>
        <dbReference type="EMBL" id="RDX64425.1"/>
    </source>
</evidence>
<dbReference type="PANTHER" id="PTHR42648">
    <property type="entry name" value="TRANSPOSASE, PUTATIVE-RELATED"/>
    <property type="match status" value="1"/>
</dbReference>
<feature type="non-terminal residue" evidence="2">
    <location>
        <position position="1"/>
    </location>
</feature>
<dbReference type="InterPro" id="IPR039537">
    <property type="entry name" value="Retrotran_Ty1/copia-like"/>
</dbReference>
<protein>
    <submittedName>
        <fullName evidence="2">Uncharacterized protein</fullName>
    </submittedName>
</protein>
<comment type="caution">
    <text evidence="2">The sequence shown here is derived from an EMBL/GenBank/DDBJ whole genome shotgun (WGS) entry which is preliminary data.</text>
</comment>
<reference evidence="2" key="1">
    <citation type="submission" date="2018-05" db="EMBL/GenBank/DDBJ databases">
        <title>Draft genome of Mucuna pruriens seed.</title>
        <authorList>
            <person name="Nnadi N.E."/>
            <person name="Vos R."/>
            <person name="Hasami M.H."/>
            <person name="Devisetty U.K."/>
            <person name="Aguiy J.C."/>
        </authorList>
    </citation>
    <scope>NUCLEOTIDE SEQUENCE [LARGE SCALE GENOMIC DNA]</scope>
    <source>
        <strain evidence="2">JCA_2017</strain>
    </source>
</reference>
<organism evidence="2 3">
    <name type="scientific">Mucuna pruriens</name>
    <name type="common">Velvet bean</name>
    <name type="synonym">Dolichos pruriens</name>
    <dbReference type="NCBI Taxonomy" id="157652"/>
    <lineage>
        <taxon>Eukaryota</taxon>
        <taxon>Viridiplantae</taxon>
        <taxon>Streptophyta</taxon>
        <taxon>Embryophyta</taxon>
        <taxon>Tracheophyta</taxon>
        <taxon>Spermatophyta</taxon>
        <taxon>Magnoliopsida</taxon>
        <taxon>eudicotyledons</taxon>
        <taxon>Gunneridae</taxon>
        <taxon>Pentapetalae</taxon>
        <taxon>rosids</taxon>
        <taxon>fabids</taxon>
        <taxon>Fabales</taxon>
        <taxon>Fabaceae</taxon>
        <taxon>Papilionoideae</taxon>
        <taxon>50 kb inversion clade</taxon>
        <taxon>NPAAA clade</taxon>
        <taxon>indigoferoid/millettioid clade</taxon>
        <taxon>Phaseoleae</taxon>
        <taxon>Mucuna</taxon>
    </lineage>
</organism>
<dbReference type="Proteomes" id="UP000257109">
    <property type="component" value="Unassembled WGS sequence"/>
</dbReference>
<sequence length="264" mass="31131">MHYLNLSITKFSARKQQRRCGMLLGLHMKELRILEVETINKMFGDFQTTLNGFQSLGSYGSIDDEVSLMFKKMMKKKGKYKKYSKKDKFKKYFKEESNKIICLKYNLFSIITIPHYFAAKRNNNLYKINLEDLNKQNKRFSKRIAKMSWKIHLLCESCQKEKQVKTSFKTKNIVSISRTLELLHMDLFGPTRMLSLDGNKYDFTYMTILLKSQTRSLGEKSGTVYNFSSLRIPQQNEVVERKNILFMEWLGPCFAKNLFQNAFG</sequence>